<dbReference type="EMBL" id="FO082274">
    <property type="protein sequence ID" value="CCO16903.1"/>
    <property type="molecule type" value="Genomic_DNA"/>
</dbReference>
<dbReference type="CDD" id="cd00108">
    <property type="entry name" value="KR"/>
    <property type="match status" value="1"/>
</dbReference>
<reference evidence="6 7" key="1">
    <citation type="submission" date="2011-10" db="EMBL/GenBank/DDBJ databases">
        <authorList>
            <person name="Genoscope - CEA"/>
        </authorList>
    </citation>
    <scope>NUCLEOTIDE SEQUENCE [LARGE SCALE GENOMIC DNA]</scope>
    <source>
        <strain evidence="6 7">RCC 1105</strain>
    </source>
</reference>
<evidence type="ECO:0000256" key="4">
    <source>
        <dbReference type="SAM" id="MobiDB-lite"/>
    </source>
</evidence>
<name>K8F5V1_9CHLO</name>
<feature type="domain" description="Kringle" evidence="5">
    <location>
        <begin position="305"/>
        <end position="384"/>
    </location>
</feature>
<dbReference type="SMART" id="SM00130">
    <property type="entry name" value="KR"/>
    <property type="match status" value="1"/>
</dbReference>
<keyword evidence="2" id="KW-1015">Disulfide bond</keyword>
<dbReference type="Proteomes" id="UP000198341">
    <property type="component" value="Chromosome 5"/>
</dbReference>
<dbReference type="PROSITE" id="PS51470">
    <property type="entry name" value="FG_GAP"/>
    <property type="match status" value="1"/>
</dbReference>
<dbReference type="OrthoDB" id="272018at2759"/>
<feature type="region of interest" description="Disordered" evidence="4">
    <location>
        <begin position="683"/>
        <end position="708"/>
    </location>
</feature>
<evidence type="ECO:0000313" key="7">
    <source>
        <dbReference type="Proteomes" id="UP000198341"/>
    </source>
</evidence>
<evidence type="ECO:0000256" key="3">
    <source>
        <dbReference type="PROSITE-ProRule" id="PRU00803"/>
    </source>
</evidence>
<dbReference type="InterPro" id="IPR013517">
    <property type="entry name" value="FG-GAP"/>
</dbReference>
<dbReference type="SMART" id="SM00191">
    <property type="entry name" value="Int_alpha"/>
    <property type="match status" value="3"/>
</dbReference>
<protein>
    <submittedName>
        <fullName evidence="6">Unnamed protein product</fullName>
    </submittedName>
</protein>
<evidence type="ECO:0000256" key="2">
    <source>
        <dbReference type="ARBA" id="ARBA00023157"/>
    </source>
</evidence>
<dbReference type="AlphaFoldDB" id="K8F5V1"/>
<dbReference type="Gene3D" id="2.40.20.10">
    <property type="entry name" value="Plasminogen Kringle 4"/>
    <property type="match status" value="1"/>
</dbReference>
<dbReference type="KEGG" id="bpg:Bathy05g04080"/>
<organism evidence="6 7">
    <name type="scientific">Bathycoccus prasinos</name>
    <dbReference type="NCBI Taxonomy" id="41875"/>
    <lineage>
        <taxon>Eukaryota</taxon>
        <taxon>Viridiplantae</taxon>
        <taxon>Chlorophyta</taxon>
        <taxon>Mamiellophyceae</taxon>
        <taxon>Mamiellales</taxon>
        <taxon>Bathycoccaceae</taxon>
        <taxon>Bathycoccus</taxon>
    </lineage>
</organism>
<feature type="region of interest" description="Disordered" evidence="4">
    <location>
        <begin position="1"/>
        <end position="40"/>
    </location>
</feature>
<dbReference type="PANTHER" id="PTHR36220">
    <property type="entry name" value="UNNAMED PRODUCT"/>
    <property type="match status" value="1"/>
</dbReference>
<evidence type="ECO:0000259" key="5">
    <source>
        <dbReference type="PROSITE" id="PS50070"/>
    </source>
</evidence>
<dbReference type="SUPFAM" id="SSF57440">
    <property type="entry name" value="Kringle-like"/>
    <property type="match status" value="1"/>
</dbReference>
<dbReference type="Pfam" id="PF00051">
    <property type="entry name" value="Kringle"/>
    <property type="match status" value="1"/>
</dbReference>
<dbReference type="PANTHER" id="PTHR36220:SF1">
    <property type="entry name" value="GAMMA TUBULIN COMPLEX COMPONENT C-TERMINAL DOMAIN-CONTAINING PROTEIN"/>
    <property type="match status" value="1"/>
</dbReference>
<gene>
    <name evidence="6" type="ORF">Bathy05g04080</name>
</gene>
<dbReference type="GeneID" id="19015911"/>
<feature type="compositionally biased region" description="Basic and acidic residues" evidence="4">
    <location>
        <begin position="1"/>
        <end position="23"/>
    </location>
</feature>
<dbReference type="InterPro" id="IPR013519">
    <property type="entry name" value="Int_alpha_beta-p"/>
</dbReference>
<feature type="region of interest" description="Disordered" evidence="4">
    <location>
        <begin position="58"/>
        <end position="80"/>
    </location>
</feature>
<dbReference type="Pfam" id="PF14312">
    <property type="entry name" value="FG-GAP_2"/>
    <property type="match status" value="2"/>
</dbReference>
<sequence>MNAKEDLVEKNASKLSREERFNDETEASASRRRRRTTRFSVASRAKNRIGLVDGFGRQNSSSVSSLTSTSSRRRKRSKTREKKRSEMFFFCLIVLMTFFGKEVQGKYPVARFKNETVAILSPLKDGNTELYVNSHDVEFTGDVYIKSLNGKVSEKMKALKEGNERAYEGVKVVAERNGIEKVCDVYGTRYQAYDLETEKYGECTCKEASHEYGNDVYLEYMGELCDYEAYKLKDQTWRMTTVNPGYKDNVNSQFGSGLAVSDRDNWEYAAIGAAKAKPGGSTQPAYGRVWVYAKTGCDESLSGTNEDGYVGCQTKTVSGRTCQAWSVDLPHVKRGDVDWDSEETLDGEGNHNYCRNPDDWSGGIWCYTTDPAQRWEECNALSTSEAEKLFVYQYLMTVDGDSADAEFGRSVAAYGGYLLVGAPEKLINNVKSGVVYVYRLESVSSTSVTLVATLIPPDPKAGQRFGTSLSFDGDTLLVGSPQGYSGSTQSGTVYVYAFVELNTGSGYWVEQETTIMSQNAVAGQLFGTSVSLHEGIAIIGSGSASVSGNNAGAVQSFAIERFGSTSSSIQWEYRGEILAPSRSTLTSTSFGAALSLNYYSAIICDPTAKKVHMFTRDERGATWVEESAETNGLQLAMDTMNHTCASVTTWDQGYAAIGSPFSYETQTEGIKDLFPVLVFKESSSNVPDDANEDAAVELDNTYNKKKKK</sequence>
<evidence type="ECO:0000313" key="6">
    <source>
        <dbReference type="EMBL" id="CCO16903.1"/>
    </source>
</evidence>
<feature type="compositionally biased region" description="Basic residues" evidence="4">
    <location>
        <begin position="71"/>
        <end position="80"/>
    </location>
</feature>
<evidence type="ECO:0000256" key="1">
    <source>
        <dbReference type="ARBA" id="ARBA00022572"/>
    </source>
</evidence>
<feature type="repeat" description="FG-GAP" evidence="3">
    <location>
        <begin position="451"/>
        <end position="505"/>
    </location>
</feature>
<dbReference type="RefSeq" id="XP_007513345.1">
    <property type="nucleotide sequence ID" value="XM_007513283.1"/>
</dbReference>
<dbReference type="PROSITE" id="PS00021">
    <property type="entry name" value="KRINGLE_1"/>
    <property type="match status" value="1"/>
</dbReference>
<dbReference type="InterPro" id="IPR013806">
    <property type="entry name" value="Kringle-like"/>
</dbReference>
<keyword evidence="1" id="KW-0420">Kringle</keyword>
<keyword evidence="7" id="KW-1185">Reference proteome</keyword>
<dbReference type="PROSITE" id="PS50070">
    <property type="entry name" value="KRINGLE_2"/>
    <property type="match status" value="1"/>
</dbReference>
<accession>K8F5V1</accession>
<dbReference type="STRING" id="41875.K8F5V1"/>
<feature type="compositionally biased region" description="Low complexity" evidence="4">
    <location>
        <begin position="60"/>
        <end position="70"/>
    </location>
</feature>
<dbReference type="InterPro" id="IPR018056">
    <property type="entry name" value="Kringle_CS"/>
</dbReference>
<proteinExistence type="predicted"/>
<dbReference type="InterPro" id="IPR000001">
    <property type="entry name" value="Kringle"/>
</dbReference>
<dbReference type="InterPro" id="IPR038178">
    <property type="entry name" value="Kringle_sf"/>
</dbReference>